<dbReference type="SUPFAM" id="SSF56784">
    <property type="entry name" value="HAD-like"/>
    <property type="match status" value="1"/>
</dbReference>
<dbReference type="InterPro" id="IPR036412">
    <property type="entry name" value="HAD-like_sf"/>
</dbReference>
<dbReference type="Gene3D" id="1.10.150.240">
    <property type="entry name" value="Putative phosphatase, domain 2"/>
    <property type="match status" value="1"/>
</dbReference>
<protein>
    <submittedName>
        <fullName evidence="1">HAD-superfamily hydrolase, subfamily IA, variant 1</fullName>
    </submittedName>
</protein>
<dbReference type="RefSeq" id="WP_057887913.1">
    <property type="nucleotide sequence ID" value="NZ_AZEZ01000055.1"/>
</dbReference>
<gene>
    <name evidence="1" type="ORF">FD29_GL000202</name>
</gene>
<dbReference type="PATRIC" id="fig|1423770.3.peg.201"/>
<dbReference type="GO" id="GO:0016787">
    <property type="term" value="F:hydrolase activity"/>
    <property type="evidence" value="ECO:0007669"/>
    <property type="project" value="UniProtKB-KW"/>
</dbReference>
<dbReference type="AlphaFoldDB" id="A0A0R1QHQ3"/>
<evidence type="ECO:0000313" key="1">
    <source>
        <dbReference type="EMBL" id="KRL44156.1"/>
    </source>
</evidence>
<dbReference type="SFLD" id="SFLDS00003">
    <property type="entry name" value="Haloacid_Dehalogenase"/>
    <property type="match status" value="1"/>
</dbReference>
<dbReference type="GO" id="GO:0004713">
    <property type="term" value="F:protein tyrosine kinase activity"/>
    <property type="evidence" value="ECO:0007669"/>
    <property type="project" value="TreeGrafter"/>
</dbReference>
<dbReference type="STRING" id="1423770.FD29_GL000202"/>
<dbReference type="OrthoDB" id="9792518at2"/>
<dbReference type="InterPro" id="IPR023198">
    <property type="entry name" value="PGP-like_dom2"/>
</dbReference>
<dbReference type="InterPro" id="IPR050155">
    <property type="entry name" value="HAD-like_hydrolase_sf"/>
</dbReference>
<dbReference type="Pfam" id="PF13419">
    <property type="entry name" value="HAD_2"/>
    <property type="match status" value="1"/>
</dbReference>
<dbReference type="InterPro" id="IPR023214">
    <property type="entry name" value="HAD_sf"/>
</dbReference>
<keyword evidence="2" id="KW-1185">Reference proteome</keyword>
<name>A0A0R1QHQ3_9LACO</name>
<dbReference type="EMBL" id="AZEZ01000055">
    <property type="protein sequence ID" value="KRL44156.1"/>
    <property type="molecule type" value="Genomic_DNA"/>
</dbReference>
<dbReference type="InterPro" id="IPR041492">
    <property type="entry name" value="HAD_2"/>
</dbReference>
<dbReference type="SFLD" id="SFLDG01129">
    <property type="entry name" value="C1.5:_HAD__Beta-PGM__Phosphata"/>
    <property type="match status" value="1"/>
</dbReference>
<comment type="caution">
    <text evidence="1">The sequence shown here is derived from an EMBL/GenBank/DDBJ whole genome shotgun (WGS) entry which is preliminary data.</text>
</comment>
<dbReference type="PANTHER" id="PTHR43434">
    <property type="entry name" value="PHOSPHOGLYCOLATE PHOSPHATASE"/>
    <property type="match status" value="1"/>
</dbReference>
<dbReference type="GO" id="GO:0005829">
    <property type="term" value="C:cytosol"/>
    <property type="evidence" value="ECO:0007669"/>
    <property type="project" value="TreeGrafter"/>
</dbReference>
<sequence>MKNLFFDFDGTIANTKEGIINALKDMSKTLDIPVLDDSIYLKFIGPALTEGMKQYYPDFPEERYPEAIAAYDKFYNATGINQLSLYPHMKETLAQLKDAGYNLYISSAKPDPVVKILIPRLGLSDYFTGIYGAATDGFSLNTKSAILNYGLTDAKITDLDETVMIGDRMTDIIGGAKNNVHTLGITYGFGDHQELADAGAEVIVDHVTDIPEGIKKFN</sequence>
<organism evidence="1 2">
    <name type="scientific">Companilactobacillus mindensis DSM 14500</name>
    <dbReference type="NCBI Taxonomy" id="1423770"/>
    <lineage>
        <taxon>Bacteria</taxon>
        <taxon>Bacillati</taxon>
        <taxon>Bacillota</taxon>
        <taxon>Bacilli</taxon>
        <taxon>Lactobacillales</taxon>
        <taxon>Lactobacillaceae</taxon>
        <taxon>Companilactobacillus</taxon>
    </lineage>
</organism>
<keyword evidence="1" id="KW-0378">Hydrolase</keyword>
<evidence type="ECO:0000313" key="2">
    <source>
        <dbReference type="Proteomes" id="UP000050872"/>
    </source>
</evidence>
<reference evidence="1 2" key="1">
    <citation type="journal article" date="2015" name="Genome Announc.">
        <title>Expanding the biotechnology potential of lactobacilli through comparative genomics of 213 strains and associated genera.</title>
        <authorList>
            <person name="Sun Z."/>
            <person name="Harris H.M."/>
            <person name="McCann A."/>
            <person name="Guo C."/>
            <person name="Argimon S."/>
            <person name="Zhang W."/>
            <person name="Yang X."/>
            <person name="Jeffery I.B."/>
            <person name="Cooney J.C."/>
            <person name="Kagawa T.F."/>
            <person name="Liu W."/>
            <person name="Song Y."/>
            <person name="Salvetti E."/>
            <person name="Wrobel A."/>
            <person name="Rasinkangas P."/>
            <person name="Parkhill J."/>
            <person name="Rea M.C."/>
            <person name="O'Sullivan O."/>
            <person name="Ritari J."/>
            <person name="Douillard F.P."/>
            <person name="Paul Ross R."/>
            <person name="Yang R."/>
            <person name="Briner A.E."/>
            <person name="Felis G.E."/>
            <person name="de Vos W.M."/>
            <person name="Barrangou R."/>
            <person name="Klaenhammer T.R."/>
            <person name="Caufield P.W."/>
            <person name="Cui Y."/>
            <person name="Zhang H."/>
            <person name="O'Toole P.W."/>
        </authorList>
    </citation>
    <scope>NUCLEOTIDE SEQUENCE [LARGE SCALE GENOMIC DNA]</scope>
    <source>
        <strain evidence="1 2">DSM 14500</strain>
    </source>
</reference>
<dbReference type="Gene3D" id="3.40.50.1000">
    <property type="entry name" value="HAD superfamily/HAD-like"/>
    <property type="match status" value="1"/>
</dbReference>
<accession>A0A0R1QHQ3</accession>
<dbReference type="PANTHER" id="PTHR43434:SF20">
    <property type="entry name" value="5'-NUCLEOTIDASE"/>
    <property type="match status" value="1"/>
</dbReference>
<proteinExistence type="predicted"/>
<dbReference type="Proteomes" id="UP000050872">
    <property type="component" value="Unassembled WGS sequence"/>
</dbReference>